<evidence type="ECO:0000256" key="5">
    <source>
        <dbReference type="PROSITE-ProRule" id="PRU00169"/>
    </source>
</evidence>
<proteinExistence type="predicted"/>
<dbReference type="OrthoDB" id="9805967at2"/>
<dbReference type="GO" id="GO:0005886">
    <property type="term" value="C:plasma membrane"/>
    <property type="evidence" value="ECO:0007669"/>
    <property type="project" value="TreeGrafter"/>
</dbReference>
<evidence type="ECO:0000313" key="9">
    <source>
        <dbReference type="Proteomes" id="UP000288096"/>
    </source>
</evidence>
<dbReference type="Gene3D" id="3.30.565.10">
    <property type="entry name" value="Histidine kinase-like ATPase, C-terminal domain"/>
    <property type="match status" value="1"/>
</dbReference>
<dbReference type="InterPro" id="IPR011006">
    <property type="entry name" value="CheY-like_superfamily"/>
</dbReference>
<dbReference type="SUPFAM" id="SSF52172">
    <property type="entry name" value="CheY-like"/>
    <property type="match status" value="1"/>
</dbReference>
<dbReference type="SUPFAM" id="SSF55874">
    <property type="entry name" value="ATPase domain of HSP90 chaperone/DNA topoisomerase II/histidine kinase"/>
    <property type="match status" value="1"/>
</dbReference>
<sequence>MEDKRILLVDDEEDIRDILGIVLTDMGYRVTSAKNGDEALKIFQKEMQPLVLTDIKMPGLDGIELLQRIKSLNPDTEVVMITGHGDMELAIRSLKYDATDFVTKPINDDILELALRRAEEHFMLRQQLRMYTENLERLVEEKTRQLIESERLAAVGQTAAGLAHAIRNISGGLGGGIFVLDKGFELDNREYIRKGWKMVKSNVAKINSVASELLNFAKDRPPDYRHCDPNAPMREIFELMTPQAQEYGVELKMLPDENLPHVWLDPGAIHRALLNLLTNALYACTDIRCTHRHKEISLRSRRPEGWAVEYQVSDTGCGMDEETRGKIFRNFFSTKGYDGTGLGLMITKKIIDAHGGTITVTSEKDAGTTFSIRLPNRKGRDQAGRSFR</sequence>
<dbReference type="PANTHER" id="PTHR43047">
    <property type="entry name" value="TWO-COMPONENT HISTIDINE PROTEIN KINASE"/>
    <property type="match status" value="1"/>
</dbReference>
<dbReference type="PANTHER" id="PTHR43047:SF72">
    <property type="entry name" value="OSMOSENSING HISTIDINE PROTEIN KINASE SLN1"/>
    <property type="match status" value="1"/>
</dbReference>
<dbReference type="RefSeq" id="WP_124329494.1">
    <property type="nucleotide sequence ID" value="NZ_BEXT01000001.1"/>
</dbReference>
<reference evidence="9" key="2">
    <citation type="submission" date="2019-01" db="EMBL/GenBank/DDBJ databases">
        <title>Genome sequence of Desulfonema ishimotonii strain Tokyo 01.</title>
        <authorList>
            <person name="Fukui M."/>
        </authorList>
    </citation>
    <scope>NUCLEOTIDE SEQUENCE [LARGE SCALE GENOMIC DNA]</scope>
    <source>
        <strain evidence="9">Tokyo 01</strain>
    </source>
</reference>
<dbReference type="InterPro" id="IPR004358">
    <property type="entry name" value="Sig_transdc_His_kin-like_C"/>
</dbReference>
<dbReference type="SMART" id="SM00448">
    <property type="entry name" value="REC"/>
    <property type="match status" value="1"/>
</dbReference>
<keyword evidence="9" id="KW-1185">Reference proteome</keyword>
<comment type="catalytic activity">
    <reaction evidence="1">
        <text>ATP + protein L-histidine = ADP + protein N-phospho-L-histidine.</text>
        <dbReference type="EC" id="2.7.13.3"/>
    </reaction>
</comment>
<dbReference type="GO" id="GO:0009927">
    <property type="term" value="F:histidine phosphotransfer kinase activity"/>
    <property type="evidence" value="ECO:0007669"/>
    <property type="project" value="TreeGrafter"/>
</dbReference>
<keyword evidence="3" id="KW-0808">Transferase</keyword>
<gene>
    <name evidence="8" type="ORF">DENIS_3283</name>
</gene>
<feature type="domain" description="Response regulatory" evidence="7">
    <location>
        <begin position="5"/>
        <end position="119"/>
    </location>
</feature>
<evidence type="ECO:0000256" key="3">
    <source>
        <dbReference type="ARBA" id="ARBA00022679"/>
    </source>
</evidence>
<evidence type="ECO:0000256" key="2">
    <source>
        <dbReference type="ARBA" id="ARBA00012438"/>
    </source>
</evidence>
<evidence type="ECO:0000256" key="4">
    <source>
        <dbReference type="ARBA" id="ARBA00022777"/>
    </source>
</evidence>
<keyword evidence="5" id="KW-0597">Phosphoprotein</keyword>
<dbReference type="PRINTS" id="PR00344">
    <property type="entry name" value="BCTRLSENSOR"/>
</dbReference>
<evidence type="ECO:0000259" key="6">
    <source>
        <dbReference type="PROSITE" id="PS50109"/>
    </source>
</evidence>
<comment type="caution">
    <text evidence="8">The sequence shown here is derived from an EMBL/GenBank/DDBJ whole genome shotgun (WGS) entry which is preliminary data.</text>
</comment>
<dbReference type="Proteomes" id="UP000288096">
    <property type="component" value="Unassembled WGS sequence"/>
</dbReference>
<dbReference type="Gene3D" id="3.40.50.2300">
    <property type="match status" value="1"/>
</dbReference>
<organism evidence="8 9">
    <name type="scientific">Desulfonema ishimotonii</name>
    <dbReference type="NCBI Taxonomy" id="45657"/>
    <lineage>
        <taxon>Bacteria</taxon>
        <taxon>Pseudomonadati</taxon>
        <taxon>Thermodesulfobacteriota</taxon>
        <taxon>Desulfobacteria</taxon>
        <taxon>Desulfobacterales</taxon>
        <taxon>Desulfococcaceae</taxon>
        <taxon>Desulfonema</taxon>
    </lineage>
</organism>
<dbReference type="GO" id="GO:0000155">
    <property type="term" value="F:phosphorelay sensor kinase activity"/>
    <property type="evidence" value="ECO:0007669"/>
    <property type="project" value="TreeGrafter"/>
</dbReference>
<dbReference type="InterPro" id="IPR036890">
    <property type="entry name" value="HATPase_C_sf"/>
</dbReference>
<dbReference type="Gene3D" id="1.10.287.130">
    <property type="match status" value="1"/>
</dbReference>
<dbReference type="PROSITE" id="PS50110">
    <property type="entry name" value="RESPONSE_REGULATORY"/>
    <property type="match status" value="1"/>
</dbReference>
<dbReference type="SMART" id="SM00387">
    <property type="entry name" value="HATPase_c"/>
    <property type="match status" value="1"/>
</dbReference>
<evidence type="ECO:0000313" key="8">
    <source>
        <dbReference type="EMBL" id="GBC62314.1"/>
    </source>
</evidence>
<dbReference type="Pfam" id="PF02518">
    <property type="entry name" value="HATPase_c"/>
    <property type="match status" value="1"/>
</dbReference>
<feature type="domain" description="Histidine kinase" evidence="6">
    <location>
        <begin position="161"/>
        <end position="378"/>
    </location>
</feature>
<reference evidence="9" key="1">
    <citation type="submission" date="2017-11" db="EMBL/GenBank/DDBJ databases">
        <authorList>
            <person name="Watanabe M."/>
            <person name="Kojima H."/>
        </authorList>
    </citation>
    <scope>NUCLEOTIDE SEQUENCE [LARGE SCALE GENOMIC DNA]</scope>
    <source>
        <strain evidence="9">Tokyo 01</strain>
    </source>
</reference>
<dbReference type="InterPro" id="IPR005467">
    <property type="entry name" value="His_kinase_dom"/>
</dbReference>
<name>A0A401FZC2_9BACT</name>
<dbReference type="AlphaFoldDB" id="A0A401FZC2"/>
<evidence type="ECO:0000256" key="1">
    <source>
        <dbReference type="ARBA" id="ARBA00000085"/>
    </source>
</evidence>
<dbReference type="InterPro" id="IPR001789">
    <property type="entry name" value="Sig_transdc_resp-reg_receiver"/>
</dbReference>
<feature type="modified residue" description="4-aspartylphosphate" evidence="5">
    <location>
        <position position="54"/>
    </location>
</feature>
<dbReference type="InterPro" id="IPR003594">
    <property type="entry name" value="HATPase_dom"/>
</dbReference>
<dbReference type="EC" id="2.7.13.3" evidence="2"/>
<keyword evidence="4" id="KW-0418">Kinase</keyword>
<dbReference type="PROSITE" id="PS50109">
    <property type="entry name" value="HIS_KIN"/>
    <property type="match status" value="1"/>
</dbReference>
<dbReference type="Pfam" id="PF00072">
    <property type="entry name" value="Response_reg"/>
    <property type="match status" value="1"/>
</dbReference>
<dbReference type="EMBL" id="BEXT01000001">
    <property type="protein sequence ID" value="GBC62314.1"/>
    <property type="molecule type" value="Genomic_DNA"/>
</dbReference>
<evidence type="ECO:0000259" key="7">
    <source>
        <dbReference type="PROSITE" id="PS50110"/>
    </source>
</evidence>
<accession>A0A401FZC2</accession>
<protein>
    <recommendedName>
        <fullName evidence="2">histidine kinase</fullName>
        <ecNumber evidence="2">2.7.13.3</ecNumber>
    </recommendedName>
</protein>